<dbReference type="EMBL" id="JAWDIE010000001">
    <property type="protein sequence ID" value="MEJ7136846.1"/>
    <property type="molecule type" value="Genomic_DNA"/>
</dbReference>
<accession>A0ACC6NY04</accession>
<protein>
    <submittedName>
        <fullName evidence="1">FHA domain-containing protein</fullName>
    </submittedName>
</protein>
<organism evidence="1 2">
    <name type="scientific">Amphibiibacter pelophylacis</name>
    <dbReference type="NCBI Taxonomy" id="1799477"/>
    <lineage>
        <taxon>Bacteria</taxon>
        <taxon>Pseudomonadati</taxon>
        <taxon>Pseudomonadota</taxon>
        <taxon>Betaproteobacteria</taxon>
        <taxon>Burkholderiales</taxon>
        <taxon>Sphaerotilaceae</taxon>
        <taxon>Amphibiibacter</taxon>
    </lineage>
</organism>
<proteinExistence type="predicted"/>
<comment type="caution">
    <text evidence="1">The sequence shown here is derived from an EMBL/GenBank/DDBJ whole genome shotgun (WGS) entry which is preliminary data.</text>
</comment>
<keyword evidence="2" id="KW-1185">Reference proteome</keyword>
<gene>
    <name evidence="1" type="ORF">RV045_00180</name>
</gene>
<reference evidence="1" key="1">
    <citation type="submission" date="2023-10" db="EMBL/GenBank/DDBJ databases">
        <title>Amphibacter perezi, gen. nov., sp. nov. a novel taxa of the family Comamonadaceae, class Betaproteobacteria isolated from the skin microbiota of Pelophylax perezi from different populations.</title>
        <authorList>
            <person name="Costa S."/>
            <person name="Proenca D.N."/>
            <person name="Lopes I."/>
            <person name="Morais P.V."/>
        </authorList>
    </citation>
    <scope>NUCLEOTIDE SEQUENCE</scope>
    <source>
        <strain evidence="1">SL12-8</strain>
    </source>
</reference>
<dbReference type="Proteomes" id="UP001364695">
    <property type="component" value="Unassembled WGS sequence"/>
</dbReference>
<name>A0ACC6NY04_9BURK</name>
<evidence type="ECO:0000313" key="2">
    <source>
        <dbReference type="Proteomes" id="UP001364695"/>
    </source>
</evidence>
<sequence>MSSPLKLILSLDGQVVREVDLSKDRTTLGRRPYNDVVIDNLAVSGEHAVLQRIGDNVFLEDLNSTNGTYVNRKPVKRQMLGPDDVIEIGRYRLQFARATEPLAAPALPAFGTIADLSSAPQARESVMGDTPDPTSEPTMVGAALADLAQPPVAAAPVPAPQRDSEGLLVCRLHVLSGKAEGKIMPLAKARTTLGKPGVQVAAIVRSADGVEVQIDDTRRALTSGEVLDIAGTRIEILIP</sequence>
<evidence type="ECO:0000313" key="1">
    <source>
        <dbReference type="EMBL" id="MEJ7136846.1"/>
    </source>
</evidence>